<keyword evidence="1" id="KW-0472">Membrane</keyword>
<protein>
    <submittedName>
        <fullName evidence="3">Oidioi.mRNA.OKI2018_I69.PAR.g11146.t1.cds</fullName>
    </submittedName>
</protein>
<keyword evidence="2" id="KW-0732">Signal</keyword>
<keyword evidence="1" id="KW-1133">Transmembrane helix</keyword>
<sequence length="1007" mass="115668">MCLFIRSPYLRALSLLLFLRQTFCIIEIELTEDKIWERIKYDEKVDGVSFYCSIERAALFFDNAYGDIDGVLKLEAGDEDDFCVLSMEKAGELECLVEKLERFRKNYDEQGDIYDFLCDWNPIETVSLNPLTVINGQIILSKDELIEMSLEDGVIDETIERFIIHDAIIFEGFDEGILAKAGISKENPRCGLEFVKCDEALVALVKETYKDLGNSGISQVFTDVIDGLKDQGREFLTDTSVSNSLNNALLELEFLDAESIDFTDESVQNDIVSGICEQLKKQGQENIFTTVVQGCNKVTLDLCLEEDDQVSISIPLNSTNLDKIEASADAIAAREKKLEYEKNILVQVMKETRSLKVTLSEIENLWMKTTLKLFFIYVNDKVKKGTVIAFLSKADCLAAGAKADQSLAQQQDLINVNFPILHSKIFYYPNELEDIKEAIGPEKAAQIKADSKIVAKDIMEAFTDGISDGFNGFRIFNIEHAGFRRISPNYGDMVDLATEYGTGQISDIVITLYSNTDTTNFAEMFKFVTNSIGQQLEQIIKSRNIEYIKNEDEIVKQTFILFSRMYSNYNKVDNAINYATSKGLIHEPEEIVVAYLFANPFLALLLVFIWWAVILVINEFEPTTYDPKAFIVEEVKDDGYAKFSFRNNEYGRLKNKTEGLANFFRSNFGDLSDNRQRSSDCVKTIVDPIFDPPKFHSFPTPFAAGCINQTERAFIGFIFAALLAIVSFFIFLRFSWPYVLDWMEIENFIPIICGARDGNRRTVGTNVREEDIQELYEKIDSSRKLSCSCLYRIMKPTRESMEKNRKKIKQRFEEINKEKREAETFWSDFRQLEEKPTLLEKLSRFFRSAPISAEKASIVNSKEVGTDTYPDPPIFIAKRRFDAKNPVQKPIFGRNKKTMNNYNDMKNKSAQEQFDFVQRLSKEEKRRIYSRAEVSIERHMHRQKVFRLQGDEDYNPILAEIQLEDDPKLKKEEAGKLAPVMVRTKPVQQQHIIRAMVMDITEFEAEK</sequence>
<evidence type="ECO:0000313" key="3">
    <source>
        <dbReference type="EMBL" id="CAG5086226.1"/>
    </source>
</evidence>
<reference evidence="3 4" key="1">
    <citation type="submission" date="2021-04" db="EMBL/GenBank/DDBJ databases">
        <authorList>
            <person name="Bliznina A."/>
        </authorList>
    </citation>
    <scope>NUCLEOTIDE SEQUENCE [LARGE SCALE GENOMIC DNA]</scope>
</reference>
<proteinExistence type="predicted"/>
<evidence type="ECO:0000256" key="1">
    <source>
        <dbReference type="SAM" id="Phobius"/>
    </source>
</evidence>
<feature type="transmembrane region" description="Helical" evidence="1">
    <location>
        <begin position="592"/>
        <end position="617"/>
    </location>
</feature>
<keyword evidence="1" id="KW-0812">Transmembrane</keyword>
<feature type="chain" id="PRO_5045115324" evidence="2">
    <location>
        <begin position="25"/>
        <end position="1007"/>
    </location>
</feature>
<accession>A0ABN7S1M2</accession>
<keyword evidence="4" id="KW-1185">Reference proteome</keyword>
<dbReference type="EMBL" id="OU015568">
    <property type="protein sequence ID" value="CAG5086226.1"/>
    <property type="molecule type" value="Genomic_DNA"/>
</dbReference>
<feature type="signal peptide" evidence="2">
    <location>
        <begin position="1"/>
        <end position="24"/>
    </location>
</feature>
<feature type="transmembrane region" description="Helical" evidence="1">
    <location>
        <begin position="714"/>
        <end position="736"/>
    </location>
</feature>
<dbReference type="Proteomes" id="UP001158576">
    <property type="component" value="Chromosome PAR"/>
</dbReference>
<evidence type="ECO:0000313" key="4">
    <source>
        <dbReference type="Proteomes" id="UP001158576"/>
    </source>
</evidence>
<evidence type="ECO:0000256" key="2">
    <source>
        <dbReference type="SAM" id="SignalP"/>
    </source>
</evidence>
<gene>
    <name evidence="3" type="ORF">OKIOD_LOCUS2704</name>
</gene>
<organism evidence="3 4">
    <name type="scientific">Oikopleura dioica</name>
    <name type="common">Tunicate</name>
    <dbReference type="NCBI Taxonomy" id="34765"/>
    <lineage>
        <taxon>Eukaryota</taxon>
        <taxon>Metazoa</taxon>
        <taxon>Chordata</taxon>
        <taxon>Tunicata</taxon>
        <taxon>Appendicularia</taxon>
        <taxon>Copelata</taxon>
        <taxon>Oikopleuridae</taxon>
        <taxon>Oikopleura</taxon>
    </lineage>
</organism>
<name>A0ABN7S1M2_OIKDI</name>